<sequence length="415" mass="46928">MECAWDSDCPGAMVCHSTGLCQCLKKYGWMGQDCLEFGPFAVFTLCVSPISSVLSMIATFMSIWDASKWLTIGTSRRRSMISNEIFTMVLTAVASLAFCVKSIIWIMAVINPEEVVTRQYHGYSKFPAMTYKISKFDTLELDVGMTLITLVMLLAIVHVAAIWPSITKPYLQVATVEKPYGCLKWLVLAFDISVLLPIFLCLSIFNDYQGYCFFKLVLTMFAWVLVYVHRKQIVSMYASEEKHLVERSILLTSVVESVKSCSSILLVVIAIHLHLSFCLQYMILSNPLDYMTVGDLGFYGPTNDVRSLLSVLILCTIAVFTHEHVNRELLETTVEKEQAPEHSPMIIACESDSLKDSSSDMHKLNITVVRRRKSEMESSDGMRRRQSDIEGVGSLLLPNMRRRQNSAYWQHVPLA</sequence>
<gene>
    <name evidence="2" type="ORF">QSP1433_LOCUS3624</name>
</gene>
<feature type="transmembrane region" description="Helical" evidence="1">
    <location>
        <begin position="211"/>
        <end position="228"/>
    </location>
</feature>
<dbReference type="InterPro" id="IPR000737">
    <property type="entry name" value="Prot_inh_squash"/>
</dbReference>
<accession>A0A7S2W6U1</accession>
<feature type="transmembrane region" description="Helical" evidence="1">
    <location>
        <begin position="143"/>
        <end position="164"/>
    </location>
</feature>
<dbReference type="AlphaFoldDB" id="A0A7S2W6U1"/>
<proteinExistence type="predicted"/>
<keyword evidence="1" id="KW-1133">Transmembrane helix</keyword>
<dbReference type="EMBL" id="HBHK01006059">
    <property type="protein sequence ID" value="CAD9671606.1"/>
    <property type="molecule type" value="Transcribed_RNA"/>
</dbReference>
<feature type="transmembrane region" description="Helical" evidence="1">
    <location>
        <begin position="85"/>
        <end position="110"/>
    </location>
</feature>
<evidence type="ECO:0000256" key="1">
    <source>
        <dbReference type="SAM" id="Phobius"/>
    </source>
</evidence>
<keyword evidence="1" id="KW-0472">Membrane</keyword>
<evidence type="ECO:0000313" key="2">
    <source>
        <dbReference type="EMBL" id="CAD9671606.1"/>
    </source>
</evidence>
<feature type="transmembrane region" description="Helical" evidence="1">
    <location>
        <begin position="185"/>
        <end position="205"/>
    </location>
</feature>
<dbReference type="CDD" id="cd00150">
    <property type="entry name" value="PlantTI"/>
    <property type="match status" value="1"/>
</dbReference>
<keyword evidence="1" id="KW-0812">Transmembrane</keyword>
<organism evidence="2">
    <name type="scientific">Mucochytrium quahogii</name>
    <dbReference type="NCBI Taxonomy" id="96639"/>
    <lineage>
        <taxon>Eukaryota</taxon>
        <taxon>Sar</taxon>
        <taxon>Stramenopiles</taxon>
        <taxon>Bigyra</taxon>
        <taxon>Labyrinthulomycetes</taxon>
        <taxon>Thraustochytrida</taxon>
        <taxon>Thraustochytriidae</taxon>
        <taxon>Mucochytrium</taxon>
    </lineage>
</organism>
<reference evidence="2" key="1">
    <citation type="submission" date="2021-01" db="EMBL/GenBank/DDBJ databases">
        <authorList>
            <person name="Corre E."/>
            <person name="Pelletier E."/>
            <person name="Niang G."/>
            <person name="Scheremetjew M."/>
            <person name="Finn R."/>
            <person name="Kale V."/>
            <person name="Holt S."/>
            <person name="Cochrane G."/>
            <person name="Meng A."/>
            <person name="Brown T."/>
            <person name="Cohen L."/>
        </authorList>
    </citation>
    <scope>NUCLEOTIDE SEQUENCE</scope>
    <source>
        <strain evidence="2">NY070348D</strain>
    </source>
</reference>
<protein>
    <submittedName>
        <fullName evidence="2">Uncharacterized protein</fullName>
    </submittedName>
</protein>
<name>A0A7S2W6U1_9STRA</name>
<dbReference type="GO" id="GO:0004867">
    <property type="term" value="F:serine-type endopeptidase inhibitor activity"/>
    <property type="evidence" value="ECO:0007669"/>
    <property type="project" value="InterPro"/>
</dbReference>
<feature type="transmembrane region" description="Helical" evidence="1">
    <location>
        <begin position="40"/>
        <end position="64"/>
    </location>
</feature>
<feature type="transmembrane region" description="Helical" evidence="1">
    <location>
        <begin position="264"/>
        <end position="284"/>
    </location>
</feature>